<dbReference type="RefSeq" id="WP_132113370.1">
    <property type="nucleotide sequence ID" value="NZ_SLWS01000002.1"/>
</dbReference>
<evidence type="ECO:0000256" key="3">
    <source>
        <dbReference type="ARBA" id="ARBA00023163"/>
    </source>
</evidence>
<dbReference type="InterPro" id="IPR011991">
    <property type="entry name" value="ArsR-like_HTH"/>
</dbReference>
<dbReference type="PROSITE" id="PS50987">
    <property type="entry name" value="HTH_ARSR_2"/>
    <property type="match status" value="1"/>
</dbReference>
<dbReference type="InterPro" id="IPR036388">
    <property type="entry name" value="WH-like_DNA-bd_sf"/>
</dbReference>
<dbReference type="Proteomes" id="UP000295680">
    <property type="component" value="Unassembled WGS sequence"/>
</dbReference>
<dbReference type="CDD" id="cd00090">
    <property type="entry name" value="HTH_ARSR"/>
    <property type="match status" value="1"/>
</dbReference>
<gene>
    <name evidence="5" type="ORF">EV192_10284</name>
</gene>
<dbReference type="Pfam" id="PF01022">
    <property type="entry name" value="HTH_5"/>
    <property type="match status" value="1"/>
</dbReference>
<dbReference type="GO" id="GO:0003677">
    <property type="term" value="F:DNA binding"/>
    <property type="evidence" value="ECO:0007669"/>
    <property type="project" value="UniProtKB-KW"/>
</dbReference>
<sequence>MSRPLYQLKAEFFKTLGHPARIRVLELLSQREHAVAEMLPEVGIEPANLSQQLAVLRRAGLVTTRKEGSTVYYSLISPHVAELLAVARQILTGVLSGQVELLADLRTPTSAMAGVDRDSGASGSAPSTG</sequence>
<dbReference type="OrthoDB" id="194599at2"/>
<keyword evidence="3" id="KW-0804">Transcription</keyword>
<feature type="domain" description="HTH arsR-type" evidence="4">
    <location>
        <begin position="1"/>
        <end position="95"/>
    </location>
</feature>
<accession>A0A4R2JS83</accession>
<proteinExistence type="predicted"/>
<organism evidence="5 6">
    <name type="scientific">Actinocrispum wychmicini</name>
    <dbReference type="NCBI Taxonomy" id="1213861"/>
    <lineage>
        <taxon>Bacteria</taxon>
        <taxon>Bacillati</taxon>
        <taxon>Actinomycetota</taxon>
        <taxon>Actinomycetes</taxon>
        <taxon>Pseudonocardiales</taxon>
        <taxon>Pseudonocardiaceae</taxon>
        <taxon>Actinocrispum</taxon>
    </lineage>
</organism>
<keyword evidence="6" id="KW-1185">Reference proteome</keyword>
<dbReference type="InterPro" id="IPR051011">
    <property type="entry name" value="Metal_resp_trans_reg"/>
</dbReference>
<keyword evidence="1" id="KW-0805">Transcription regulation</keyword>
<dbReference type="Gene3D" id="1.10.10.10">
    <property type="entry name" value="Winged helix-like DNA-binding domain superfamily/Winged helix DNA-binding domain"/>
    <property type="match status" value="1"/>
</dbReference>
<evidence type="ECO:0000259" key="4">
    <source>
        <dbReference type="PROSITE" id="PS50987"/>
    </source>
</evidence>
<dbReference type="InterPro" id="IPR001845">
    <property type="entry name" value="HTH_ArsR_DNA-bd_dom"/>
</dbReference>
<dbReference type="SUPFAM" id="SSF46785">
    <property type="entry name" value="Winged helix' DNA-binding domain"/>
    <property type="match status" value="1"/>
</dbReference>
<dbReference type="PANTHER" id="PTHR43132:SF2">
    <property type="entry name" value="ARSENICAL RESISTANCE OPERON REPRESSOR ARSR-RELATED"/>
    <property type="match status" value="1"/>
</dbReference>
<protein>
    <submittedName>
        <fullName evidence="5">ArsR family transcriptional regulator</fullName>
    </submittedName>
</protein>
<dbReference type="EMBL" id="SLWS01000002">
    <property type="protein sequence ID" value="TCO61947.1"/>
    <property type="molecule type" value="Genomic_DNA"/>
</dbReference>
<evidence type="ECO:0000313" key="6">
    <source>
        <dbReference type="Proteomes" id="UP000295680"/>
    </source>
</evidence>
<evidence type="ECO:0000313" key="5">
    <source>
        <dbReference type="EMBL" id="TCO61947.1"/>
    </source>
</evidence>
<dbReference type="GO" id="GO:0003700">
    <property type="term" value="F:DNA-binding transcription factor activity"/>
    <property type="evidence" value="ECO:0007669"/>
    <property type="project" value="InterPro"/>
</dbReference>
<evidence type="ECO:0000256" key="2">
    <source>
        <dbReference type="ARBA" id="ARBA00023125"/>
    </source>
</evidence>
<comment type="caution">
    <text evidence="5">The sequence shown here is derived from an EMBL/GenBank/DDBJ whole genome shotgun (WGS) entry which is preliminary data.</text>
</comment>
<keyword evidence="2" id="KW-0238">DNA-binding</keyword>
<dbReference type="PRINTS" id="PR00778">
    <property type="entry name" value="HTHARSR"/>
</dbReference>
<name>A0A4R2JS83_9PSEU</name>
<dbReference type="InterPro" id="IPR036390">
    <property type="entry name" value="WH_DNA-bd_sf"/>
</dbReference>
<dbReference type="NCBIfam" id="NF033788">
    <property type="entry name" value="HTH_metalloreg"/>
    <property type="match status" value="1"/>
</dbReference>
<reference evidence="5 6" key="1">
    <citation type="submission" date="2019-03" db="EMBL/GenBank/DDBJ databases">
        <title>Genomic Encyclopedia of Type Strains, Phase IV (KMG-IV): sequencing the most valuable type-strain genomes for metagenomic binning, comparative biology and taxonomic classification.</title>
        <authorList>
            <person name="Goeker M."/>
        </authorList>
    </citation>
    <scope>NUCLEOTIDE SEQUENCE [LARGE SCALE GENOMIC DNA]</scope>
    <source>
        <strain evidence="5 6">DSM 45934</strain>
    </source>
</reference>
<dbReference type="PANTHER" id="PTHR43132">
    <property type="entry name" value="ARSENICAL RESISTANCE OPERON REPRESSOR ARSR-RELATED"/>
    <property type="match status" value="1"/>
</dbReference>
<dbReference type="SMART" id="SM00418">
    <property type="entry name" value="HTH_ARSR"/>
    <property type="match status" value="1"/>
</dbReference>
<dbReference type="AlphaFoldDB" id="A0A4R2JS83"/>
<evidence type="ECO:0000256" key="1">
    <source>
        <dbReference type="ARBA" id="ARBA00023015"/>
    </source>
</evidence>